<dbReference type="EMBL" id="JAMQCR010000001">
    <property type="protein sequence ID" value="MCM2531988.1"/>
    <property type="molecule type" value="Genomic_DNA"/>
</dbReference>
<evidence type="ECO:0000256" key="1">
    <source>
        <dbReference type="SAM" id="Phobius"/>
    </source>
</evidence>
<accession>A0ABT0W6N4</accession>
<protein>
    <recommendedName>
        <fullName evidence="4">NERD domain-containing protein</fullName>
    </recommendedName>
</protein>
<feature type="transmembrane region" description="Helical" evidence="1">
    <location>
        <begin position="41"/>
        <end position="61"/>
    </location>
</feature>
<evidence type="ECO:0008006" key="4">
    <source>
        <dbReference type="Google" id="ProtNLM"/>
    </source>
</evidence>
<evidence type="ECO:0000313" key="3">
    <source>
        <dbReference type="Proteomes" id="UP001523262"/>
    </source>
</evidence>
<keyword evidence="1" id="KW-0472">Membrane</keyword>
<gene>
    <name evidence="2" type="ORF">NDK43_05755</name>
</gene>
<comment type="caution">
    <text evidence="2">The sequence shown here is derived from an EMBL/GenBank/DDBJ whole genome shotgun (WGS) entry which is preliminary data.</text>
</comment>
<keyword evidence="1" id="KW-0812">Transmembrane</keyword>
<keyword evidence="3" id="KW-1185">Reference proteome</keyword>
<dbReference type="Proteomes" id="UP001523262">
    <property type="component" value="Unassembled WGS sequence"/>
</dbReference>
<organism evidence="2 3">
    <name type="scientific">Neobacillus pocheonensis</name>
    <dbReference type="NCBI Taxonomy" id="363869"/>
    <lineage>
        <taxon>Bacteria</taxon>
        <taxon>Bacillati</taxon>
        <taxon>Bacillota</taxon>
        <taxon>Bacilli</taxon>
        <taxon>Bacillales</taxon>
        <taxon>Bacillaceae</taxon>
        <taxon>Neobacillus</taxon>
    </lineage>
</organism>
<name>A0ABT0W6N4_9BACI</name>
<evidence type="ECO:0000313" key="2">
    <source>
        <dbReference type="EMBL" id="MCM2531988.1"/>
    </source>
</evidence>
<feature type="transmembrane region" description="Helical" evidence="1">
    <location>
        <begin position="12"/>
        <end position="35"/>
    </location>
</feature>
<keyword evidence="1" id="KW-1133">Transmembrane helix</keyword>
<sequence length="261" mass="30499">MKIHEYYRDTANICLNGSLAALVPTVMIVGGNISFFQNKEIMILTLPFLVYSLISFQIYLFRLKQSIAIGINMTKSKSLYQSLFDVKQLLVVYLNSQHPRLLLYFPDGHLAGEIKKYRVKGNRVFELTKTFALHNFHGQVIGFFKVKGKNHLKIDVYDQNNVYLGCYEKKKVSWMKHKKELLDASGRFIGEIEGSSFYMDEHLLDKSKHVVGRLRRGWMPLEWSPIFPEPNTPVLSFWEGLTEKDKLLRMSFLINEYFIER</sequence>
<proteinExistence type="predicted"/>
<reference evidence="2 3" key="1">
    <citation type="submission" date="2022-06" db="EMBL/GenBank/DDBJ databases">
        <authorList>
            <person name="Jeon C.O."/>
        </authorList>
    </citation>
    <scope>NUCLEOTIDE SEQUENCE [LARGE SCALE GENOMIC DNA]</scope>
    <source>
        <strain evidence="2 3">KCTC 13943</strain>
    </source>
</reference>